<accession>A0A381X2W1</accession>
<organism evidence="2">
    <name type="scientific">marine metagenome</name>
    <dbReference type="NCBI Taxonomy" id="408172"/>
    <lineage>
        <taxon>unclassified sequences</taxon>
        <taxon>metagenomes</taxon>
        <taxon>ecological metagenomes</taxon>
    </lineage>
</organism>
<proteinExistence type="predicted"/>
<dbReference type="AlphaFoldDB" id="A0A381X2W1"/>
<feature type="region of interest" description="Disordered" evidence="1">
    <location>
        <begin position="19"/>
        <end position="39"/>
    </location>
</feature>
<name>A0A381X2W1_9ZZZZ</name>
<reference evidence="2" key="1">
    <citation type="submission" date="2018-05" db="EMBL/GenBank/DDBJ databases">
        <authorList>
            <person name="Lanie J.A."/>
            <person name="Ng W.-L."/>
            <person name="Kazmierczak K.M."/>
            <person name="Andrzejewski T.M."/>
            <person name="Davidsen T.M."/>
            <person name="Wayne K.J."/>
            <person name="Tettelin H."/>
            <person name="Glass J.I."/>
            <person name="Rusch D."/>
            <person name="Podicherti R."/>
            <person name="Tsui H.-C.T."/>
            <person name="Winkler M.E."/>
        </authorList>
    </citation>
    <scope>NUCLEOTIDE SEQUENCE</scope>
</reference>
<feature type="non-terminal residue" evidence="2">
    <location>
        <position position="39"/>
    </location>
</feature>
<evidence type="ECO:0000256" key="1">
    <source>
        <dbReference type="SAM" id="MobiDB-lite"/>
    </source>
</evidence>
<feature type="compositionally biased region" description="Basic and acidic residues" evidence="1">
    <location>
        <begin position="24"/>
        <end position="39"/>
    </location>
</feature>
<evidence type="ECO:0000313" key="2">
    <source>
        <dbReference type="EMBL" id="SVA59106.1"/>
    </source>
</evidence>
<gene>
    <name evidence="2" type="ORF">METZ01_LOCUS111960</name>
</gene>
<protein>
    <submittedName>
        <fullName evidence="2">Uncharacterized protein</fullName>
    </submittedName>
</protein>
<sequence>RNTSGCTEGLKIDRKAKKTFTLTGRKEKKEGRKREIKQL</sequence>
<feature type="non-terminal residue" evidence="2">
    <location>
        <position position="1"/>
    </location>
</feature>
<dbReference type="EMBL" id="UINC01013728">
    <property type="protein sequence ID" value="SVA59106.1"/>
    <property type="molecule type" value="Genomic_DNA"/>
</dbReference>